<dbReference type="NCBIfam" id="TIGR04183">
    <property type="entry name" value="Por_Secre_tail"/>
    <property type="match status" value="1"/>
</dbReference>
<dbReference type="AlphaFoldDB" id="A0A3M7LF84"/>
<name>A0A3M7LF84_9FLAO</name>
<proteinExistence type="predicted"/>
<accession>A0A3M7LF84</accession>
<protein>
    <submittedName>
        <fullName evidence="2">T9SS C-terminal target domain-containing protein</fullName>
    </submittedName>
</protein>
<evidence type="ECO:0000313" key="3">
    <source>
        <dbReference type="Proteomes" id="UP000267524"/>
    </source>
</evidence>
<dbReference type="InterPro" id="IPR026444">
    <property type="entry name" value="Secre_tail"/>
</dbReference>
<sequence length="49" mass="5284">MSGKLVVSEGKVSPNIKKPISTDTLSHGVYIVRVKGLGFDSQSKIIIKK</sequence>
<evidence type="ECO:0000313" key="2">
    <source>
        <dbReference type="EMBL" id="RMZ60755.1"/>
    </source>
</evidence>
<reference evidence="2 3" key="1">
    <citation type="submission" date="2018-08" db="EMBL/GenBank/DDBJ databases">
        <title>Chryseobacterium nematophagum: a novel matrix digesting pathogen of nematodes.</title>
        <authorList>
            <person name="Page A."/>
            <person name="Roberts M."/>
            <person name="Felix M.-A."/>
            <person name="Weir W."/>
        </authorList>
    </citation>
    <scope>NUCLEOTIDE SEQUENCE [LARGE SCALE GENOMIC DNA]</scope>
    <source>
        <strain evidence="2 3">JUb275</strain>
    </source>
</reference>
<gene>
    <name evidence="2" type="ORF">D1632_01890</name>
</gene>
<comment type="caution">
    <text evidence="2">The sequence shown here is derived from an EMBL/GenBank/DDBJ whole genome shotgun (WGS) entry which is preliminary data.</text>
</comment>
<keyword evidence="3" id="KW-1185">Reference proteome</keyword>
<dbReference type="EMBL" id="QWIV01000005">
    <property type="protein sequence ID" value="RMZ60755.1"/>
    <property type="molecule type" value="Genomic_DNA"/>
</dbReference>
<dbReference type="Proteomes" id="UP000267524">
    <property type="component" value="Unassembled WGS sequence"/>
</dbReference>
<evidence type="ECO:0000256" key="1">
    <source>
        <dbReference type="ARBA" id="ARBA00022729"/>
    </source>
</evidence>
<keyword evidence="1" id="KW-0732">Signal</keyword>
<organism evidence="2 3">
    <name type="scientific">Chryseobacterium nematophagum</name>
    <dbReference type="NCBI Taxonomy" id="2305228"/>
    <lineage>
        <taxon>Bacteria</taxon>
        <taxon>Pseudomonadati</taxon>
        <taxon>Bacteroidota</taxon>
        <taxon>Flavobacteriia</taxon>
        <taxon>Flavobacteriales</taxon>
        <taxon>Weeksellaceae</taxon>
        <taxon>Chryseobacterium group</taxon>
        <taxon>Chryseobacterium</taxon>
    </lineage>
</organism>